<protein>
    <recommendedName>
        <fullName evidence="6">Ribosomal RNA small subunit methyltransferase H</fullName>
        <ecNumber evidence="6">2.1.1.199</ecNumber>
    </recommendedName>
    <alternativeName>
        <fullName evidence="6">16S rRNA m(4)C1402 methyltransferase</fullName>
    </alternativeName>
    <alternativeName>
        <fullName evidence="6">rRNA (cytosine-N(4)-)-methyltransferase RsmH</fullName>
    </alternativeName>
</protein>
<feature type="binding site" evidence="6">
    <location>
        <position position="112"/>
    </location>
    <ligand>
        <name>S-adenosyl-L-methionine</name>
        <dbReference type="ChEBI" id="CHEBI:59789"/>
    </ligand>
</feature>
<dbReference type="EC" id="2.1.1.199" evidence="6"/>
<sequence length="337" mass="36146">MSSTQTPGTTALRHRTVLLDEAVEALVWRPDGVYVDGTFGRGGHSRAILARLGPAGALVAFDKDPAAIAEAGTIKDARFSIEHTSFAEMPAALAGHGKVAGILLDLGISSPQIDDAERGFSFRFEGPLDMRMDTTRGMTAAQWLAQADEQDIARVIRDYGEERFAVQIAKAVVARRSEPGHGGPLTTTAELAALVAKAVKTREKGQDPATRTFQALRIHVNQELADLESGLSAAYDLLQEGGRLVVISFHSLEDRIVKRFMQAHARPQQNADPAMRRAPLRADQLPQPTLKLLGRVKPGAEEVAANPRARSAVMRVAEKLPSPASPSSASTQKAGRA</sequence>
<comment type="similarity">
    <text evidence="1 6">Belongs to the methyltransferase superfamily. RsmH family.</text>
</comment>
<gene>
    <name evidence="6 8" type="primary">rsmH</name>
    <name evidence="8" type="ORF">F7R26_018035</name>
</gene>
<feature type="binding site" evidence="6">
    <location>
        <position position="105"/>
    </location>
    <ligand>
        <name>S-adenosyl-L-methionine</name>
        <dbReference type="ChEBI" id="CHEBI:59789"/>
    </ligand>
</feature>
<dbReference type="RefSeq" id="WP_150986801.1">
    <property type="nucleotide sequence ID" value="NZ_CP062803.1"/>
</dbReference>
<name>A0A643FW15_9BURK</name>
<feature type="binding site" evidence="6">
    <location>
        <begin position="42"/>
        <end position="44"/>
    </location>
    <ligand>
        <name>S-adenosyl-L-methionine</name>
        <dbReference type="ChEBI" id="CHEBI:59789"/>
    </ligand>
</feature>
<evidence type="ECO:0000313" key="8">
    <source>
        <dbReference type="EMBL" id="QOT76035.1"/>
    </source>
</evidence>
<dbReference type="SUPFAM" id="SSF81799">
    <property type="entry name" value="Putative methyltransferase TM0872, insert domain"/>
    <property type="match status" value="1"/>
</dbReference>
<feature type="region of interest" description="Disordered" evidence="7">
    <location>
        <begin position="316"/>
        <end position="337"/>
    </location>
</feature>
<dbReference type="GO" id="GO:0070475">
    <property type="term" value="P:rRNA base methylation"/>
    <property type="evidence" value="ECO:0007669"/>
    <property type="project" value="UniProtKB-UniRule"/>
</dbReference>
<dbReference type="HAMAP" id="MF_01007">
    <property type="entry name" value="16SrRNA_methyltr_H"/>
    <property type="match status" value="1"/>
</dbReference>
<keyword evidence="2 6" id="KW-0698">rRNA processing</keyword>
<dbReference type="SUPFAM" id="SSF53335">
    <property type="entry name" value="S-adenosyl-L-methionine-dependent methyltransferases"/>
    <property type="match status" value="1"/>
</dbReference>
<dbReference type="InterPro" id="IPR029063">
    <property type="entry name" value="SAM-dependent_MTases_sf"/>
</dbReference>
<evidence type="ECO:0000256" key="2">
    <source>
        <dbReference type="ARBA" id="ARBA00022552"/>
    </source>
</evidence>
<dbReference type="Pfam" id="PF01795">
    <property type="entry name" value="Methyltransf_5"/>
    <property type="match status" value="1"/>
</dbReference>
<dbReference type="PANTHER" id="PTHR11265">
    <property type="entry name" value="S-ADENOSYL-METHYLTRANSFERASE MRAW"/>
    <property type="match status" value="1"/>
</dbReference>
<feature type="binding site" evidence="6">
    <location>
        <position position="86"/>
    </location>
    <ligand>
        <name>S-adenosyl-L-methionine</name>
        <dbReference type="ChEBI" id="CHEBI:59789"/>
    </ligand>
</feature>
<dbReference type="Gene3D" id="3.40.50.150">
    <property type="entry name" value="Vaccinia Virus protein VP39"/>
    <property type="match status" value="1"/>
</dbReference>
<comment type="function">
    <text evidence="6">Specifically methylates the N4 position of cytidine in position 1402 (C1402) of 16S rRNA.</text>
</comment>
<evidence type="ECO:0000256" key="6">
    <source>
        <dbReference type="HAMAP-Rule" id="MF_01007"/>
    </source>
</evidence>
<evidence type="ECO:0000256" key="1">
    <source>
        <dbReference type="ARBA" id="ARBA00010396"/>
    </source>
</evidence>
<comment type="catalytic activity">
    <reaction evidence="6">
        <text>cytidine(1402) in 16S rRNA + S-adenosyl-L-methionine = N(4)-methylcytidine(1402) in 16S rRNA + S-adenosyl-L-homocysteine + H(+)</text>
        <dbReference type="Rhea" id="RHEA:42928"/>
        <dbReference type="Rhea" id="RHEA-COMP:10286"/>
        <dbReference type="Rhea" id="RHEA-COMP:10287"/>
        <dbReference type="ChEBI" id="CHEBI:15378"/>
        <dbReference type="ChEBI" id="CHEBI:57856"/>
        <dbReference type="ChEBI" id="CHEBI:59789"/>
        <dbReference type="ChEBI" id="CHEBI:74506"/>
        <dbReference type="ChEBI" id="CHEBI:82748"/>
        <dbReference type="EC" id="2.1.1.199"/>
    </reaction>
</comment>
<dbReference type="EMBL" id="CP062803">
    <property type="protein sequence ID" value="QOT76035.1"/>
    <property type="molecule type" value="Genomic_DNA"/>
</dbReference>
<dbReference type="Gene3D" id="1.10.150.170">
    <property type="entry name" value="Putative methyltransferase TM0872, insert domain"/>
    <property type="match status" value="1"/>
</dbReference>
<dbReference type="PANTHER" id="PTHR11265:SF0">
    <property type="entry name" value="12S RRNA N4-METHYLCYTIDINE METHYLTRANSFERASE"/>
    <property type="match status" value="1"/>
</dbReference>
<evidence type="ECO:0000256" key="7">
    <source>
        <dbReference type="SAM" id="MobiDB-lite"/>
    </source>
</evidence>
<organism evidence="8 9">
    <name type="scientific">Cupriavidus basilensis</name>
    <dbReference type="NCBI Taxonomy" id="68895"/>
    <lineage>
        <taxon>Bacteria</taxon>
        <taxon>Pseudomonadati</taxon>
        <taxon>Pseudomonadota</taxon>
        <taxon>Betaproteobacteria</taxon>
        <taxon>Burkholderiales</taxon>
        <taxon>Burkholderiaceae</taxon>
        <taxon>Cupriavidus</taxon>
    </lineage>
</organism>
<evidence type="ECO:0000313" key="9">
    <source>
        <dbReference type="Proteomes" id="UP000397656"/>
    </source>
</evidence>
<accession>A0A643FW15</accession>
<evidence type="ECO:0000256" key="3">
    <source>
        <dbReference type="ARBA" id="ARBA00022603"/>
    </source>
</evidence>
<feature type="binding site" evidence="6">
    <location>
        <position position="62"/>
    </location>
    <ligand>
        <name>S-adenosyl-L-methionine</name>
        <dbReference type="ChEBI" id="CHEBI:59789"/>
    </ligand>
</feature>
<reference evidence="8 9" key="1">
    <citation type="submission" date="2020-10" db="EMBL/GenBank/DDBJ databases">
        <title>Complete genome sequence of Cupriavidus basilensis CCUG 49340T.</title>
        <authorList>
            <person name="Salva-Serra F."/>
            <person name="Donoso R.A."/>
            <person name="Cho K.H."/>
            <person name="Yoo J.A."/>
            <person name="Lee K."/>
            <person name="Yoon S.-H."/>
            <person name="Perez-Pantoja D."/>
            <person name="Moore E.R.B."/>
        </authorList>
    </citation>
    <scope>NUCLEOTIDE SEQUENCE [LARGE SCALE GENOMIC DNA]</scope>
    <source>
        <strain evidence="9">CCUG 49340</strain>
    </source>
</reference>
<dbReference type="AlphaFoldDB" id="A0A643FW15"/>
<dbReference type="PIRSF" id="PIRSF004486">
    <property type="entry name" value="MraW"/>
    <property type="match status" value="1"/>
</dbReference>
<keyword evidence="5 6" id="KW-0949">S-adenosyl-L-methionine</keyword>
<dbReference type="GeneID" id="98402822"/>
<proteinExistence type="inferred from homology"/>
<keyword evidence="4 6" id="KW-0808">Transferase</keyword>
<keyword evidence="6" id="KW-0963">Cytoplasm</keyword>
<evidence type="ECO:0000256" key="5">
    <source>
        <dbReference type="ARBA" id="ARBA00022691"/>
    </source>
</evidence>
<dbReference type="InterPro" id="IPR023397">
    <property type="entry name" value="SAM-dep_MeTrfase_MraW_recog"/>
</dbReference>
<evidence type="ECO:0000256" key="4">
    <source>
        <dbReference type="ARBA" id="ARBA00022679"/>
    </source>
</evidence>
<comment type="subcellular location">
    <subcellularLocation>
        <location evidence="6">Cytoplasm</location>
    </subcellularLocation>
</comment>
<dbReference type="InterPro" id="IPR002903">
    <property type="entry name" value="RsmH"/>
</dbReference>
<dbReference type="GO" id="GO:0005737">
    <property type="term" value="C:cytoplasm"/>
    <property type="evidence" value="ECO:0007669"/>
    <property type="project" value="UniProtKB-SubCell"/>
</dbReference>
<feature type="compositionally biased region" description="Low complexity" evidence="7">
    <location>
        <begin position="321"/>
        <end position="330"/>
    </location>
</feature>
<dbReference type="GO" id="GO:0071424">
    <property type="term" value="F:rRNA (cytosine-N4-)-methyltransferase activity"/>
    <property type="evidence" value="ECO:0007669"/>
    <property type="project" value="UniProtKB-UniRule"/>
</dbReference>
<keyword evidence="3 6" id="KW-0489">Methyltransferase</keyword>
<dbReference type="Proteomes" id="UP000397656">
    <property type="component" value="Chromosome 1"/>
</dbReference>
<dbReference type="NCBIfam" id="TIGR00006">
    <property type="entry name" value="16S rRNA (cytosine(1402)-N(4))-methyltransferase RsmH"/>
    <property type="match status" value="1"/>
</dbReference>